<accession>A0ABW1K124</accession>
<keyword evidence="1" id="KW-0238">DNA-binding</keyword>
<dbReference type="RefSeq" id="WP_377417178.1">
    <property type="nucleotide sequence ID" value="NZ_JBHSPR010000001.1"/>
</dbReference>
<proteinExistence type="predicted"/>
<dbReference type="Gene3D" id="1.10.1660.10">
    <property type="match status" value="1"/>
</dbReference>
<name>A0ABW1K124_9ACTN</name>
<evidence type="ECO:0000313" key="4">
    <source>
        <dbReference type="EMBL" id="MFC6015280.1"/>
    </source>
</evidence>
<evidence type="ECO:0000256" key="1">
    <source>
        <dbReference type="ARBA" id="ARBA00023125"/>
    </source>
</evidence>
<dbReference type="PRINTS" id="PR00040">
    <property type="entry name" value="HTHMERR"/>
</dbReference>
<dbReference type="Pfam" id="PF13411">
    <property type="entry name" value="MerR_1"/>
    <property type="match status" value="1"/>
</dbReference>
<dbReference type="EMBL" id="JBHSPR010000001">
    <property type="protein sequence ID" value="MFC6015280.1"/>
    <property type="molecule type" value="Genomic_DNA"/>
</dbReference>
<sequence length="132" mass="14580">MTGVDERTLYSIGDLARRTGLPVRTIRYYSDVGVLPPTDRSSANHRRYDLTAVARLDFIRTLRELGLDLATTQRVLAGEISVARAAMAWSFGNLAYRPERCRRPCNSATTSHSARTPDTHATTTLAGRSNQG</sequence>
<evidence type="ECO:0000259" key="3">
    <source>
        <dbReference type="PROSITE" id="PS50937"/>
    </source>
</evidence>
<feature type="region of interest" description="Disordered" evidence="2">
    <location>
        <begin position="105"/>
        <end position="132"/>
    </location>
</feature>
<dbReference type="PANTHER" id="PTHR30204">
    <property type="entry name" value="REDOX-CYCLING DRUG-SENSING TRANSCRIPTIONAL ACTIVATOR SOXR"/>
    <property type="match status" value="1"/>
</dbReference>
<dbReference type="InterPro" id="IPR047057">
    <property type="entry name" value="MerR_fam"/>
</dbReference>
<comment type="caution">
    <text evidence="4">The sequence shown here is derived from an EMBL/GenBank/DDBJ whole genome shotgun (WGS) entry which is preliminary data.</text>
</comment>
<evidence type="ECO:0000256" key="2">
    <source>
        <dbReference type="SAM" id="MobiDB-lite"/>
    </source>
</evidence>
<dbReference type="Proteomes" id="UP001596203">
    <property type="component" value="Unassembled WGS sequence"/>
</dbReference>
<feature type="compositionally biased region" description="Polar residues" evidence="2">
    <location>
        <begin position="106"/>
        <end position="132"/>
    </location>
</feature>
<gene>
    <name evidence="4" type="ORF">ACFP2T_03600</name>
</gene>
<dbReference type="PROSITE" id="PS50937">
    <property type="entry name" value="HTH_MERR_2"/>
    <property type="match status" value="1"/>
</dbReference>
<dbReference type="InterPro" id="IPR000551">
    <property type="entry name" value="MerR-type_HTH_dom"/>
</dbReference>
<keyword evidence="5" id="KW-1185">Reference proteome</keyword>
<dbReference type="SMART" id="SM00422">
    <property type="entry name" value="HTH_MERR"/>
    <property type="match status" value="1"/>
</dbReference>
<dbReference type="InterPro" id="IPR009061">
    <property type="entry name" value="DNA-bd_dom_put_sf"/>
</dbReference>
<reference evidence="5" key="1">
    <citation type="journal article" date="2019" name="Int. J. Syst. Evol. Microbiol.">
        <title>The Global Catalogue of Microorganisms (GCM) 10K type strain sequencing project: providing services to taxonomists for standard genome sequencing and annotation.</title>
        <authorList>
            <consortium name="The Broad Institute Genomics Platform"/>
            <consortium name="The Broad Institute Genome Sequencing Center for Infectious Disease"/>
            <person name="Wu L."/>
            <person name="Ma J."/>
        </authorList>
    </citation>
    <scope>NUCLEOTIDE SEQUENCE [LARGE SCALE GENOMIC DNA]</scope>
    <source>
        <strain evidence="5">ZS-35-S2</strain>
    </source>
</reference>
<organism evidence="4 5">
    <name type="scientific">Plantactinospora solaniradicis</name>
    <dbReference type="NCBI Taxonomy" id="1723736"/>
    <lineage>
        <taxon>Bacteria</taxon>
        <taxon>Bacillati</taxon>
        <taxon>Actinomycetota</taxon>
        <taxon>Actinomycetes</taxon>
        <taxon>Micromonosporales</taxon>
        <taxon>Micromonosporaceae</taxon>
        <taxon>Plantactinospora</taxon>
    </lineage>
</organism>
<dbReference type="CDD" id="cd00592">
    <property type="entry name" value="HTH_MerR-like"/>
    <property type="match status" value="1"/>
</dbReference>
<feature type="domain" description="HTH merR-type" evidence="3">
    <location>
        <begin position="9"/>
        <end position="78"/>
    </location>
</feature>
<dbReference type="SUPFAM" id="SSF46955">
    <property type="entry name" value="Putative DNA-binding domain"/>
    <property type="match status" value="1"/>
</dbReference>
<dbReference type="PANTHER" id="PTHR30204:SF93">
    <property type="entry name" value="HTH MERR-TYPE DOMAIN-CONTAINING PROTEIN"/>
    <property type="match status" value="1"/>
</dbReference>
<evidence type="ECO:0000313" key="5">
    <source>
        <dbReference type="Proteomes" id="UP001596203"/>
    </source>
</evidence>
<protein>
    <submittedName>
        <fullName evidence="4">MerR family transcriptional regulator</fullName>
    </submittedName>
</protein>